<accession>A0ACC1DCC4</accession>
<evidence type="ECO:0000313" key="2">
    <source>
        <dbReference type="Proteomes" id="UP000824533"/>
    </source>
</evidence>
<protein>
    <submittedName>
        <fullName evidence="1">Uncharacterized protein</fullName>
    </submittedName>
</protein>
<name>A0ACC1DCC4_9NEOP</name>
<reference evidence="1 2" key="1">
    <citation type="journal article" date="2021" name="Front. Genet.">
        <title>Chromosome-Level Genome Assembly Reveals Significant Gene Expansion in the Toll and IMD Signaling Pathways of Dendrolimus kikuchii.</title>
        <authorList>
            <person name="Zhou J."/>
            <person name="Wu P."/>
            <person name="Xiong Z."/>
            <person name="Liu N."/>
            <person name="Zhao N."/>
            <person name="Ji M."/>
            <person name="Qiu Y."/>
            <person name="Yang B."/>
        </authorList>
    </citation>
    <scope>NUCLEOTIDE SEQUENCE [LARGE SCALE GENOMIC DNA]</scope>
    <source>
        <strain evidence="1">Ann1</strain>
    </source>
</reference>
<comment type="caution">
    <text evidence="1">The sequence shown here is derived from an EMBL/GenBank/DDBJ whole genome shotgun (WGS) entry which is preliminary data.</text>
</comment>
<dbReference type="EMBL" id="CM034391">
    <property type="protein sequence ID" value="KAJ0181306.1"/>
    <property type="molecule type" value="Genomic_DNA"/>
</dbReference>
<proteinExistence type="predicted"/>
<gene>
    <name evidence="1" type="ORF">K1T71_003391</name>
</gene>
<keyword evidence="2" id="KW-1185">Reference proteome</keyword>
<organism evidence="1 2">
    <name type="scientific">Dendrolimus kikuchii</name>
    <dbReference type="NCBI Taxonomy" id="765133"/>
    <lineage>
        <taxon>Eukaryota</taxon>
        <taxon>Metazoa</taxon>
        <taxon>Ecdysozoa</taxon>
        <taxon>Arthropoda</taxon>
        <taxon>Hexapoda</taxon>
        <taxon>Insecta</taxon>
        <taxon>Pterygota</taxon>
        <taxon>Neoptera</taxon>
        <taxon>Endopterygota</taxon>
        <taxon>Lepidoptera</taxon>
        <taxon>Glossata</taxon>
        <taxon>Ditrysia</taxon>
        <taxon>Bombycoidea</taxon>
        <taxon>Lasiocampidae</taxon>
        <taxon>Dendrolimus</taxon>
    </lineage>
</organism>
<dbReference type="Proteomes" id="UP000824533">
    <property type="component" value="Linkage Group LG05"/>
</dbReference>
<sequence length="2845" mass="312111">MMSGDAALLPCPICSHTGAFVSVETLRDKLIQVSTNKLTCPVCQDEILGLDKLTIHLFSHVKILPKNCSDGNHKDSKKILTTKLDNHAMAQQKRIKPTVAKNKSAALSATTPVKFVKIFPKLPVISLNTLPVIDISRSTADERSPSGEMFIKTENSLLSINTTCNICGLQFVDANILKMHRALIHNLDEGSNQSCTRYNCHLCPKNFKMRGSLMVHLRVAHYGFLTGNSDPANNSSNDDIDDINTDKLLVDKSQNLERNDNKQWQCDVCRKCFTTKYFLKKHKRLHTGETPYACTQCNKTFTFQQSYHKHLLYHNDEKPHTCSFCGRSFKELSTLHNHQRIHTGEKPFSCETCGKCFRQRVSYLVHRRIHTGVMPYKCTACNKSFRYKVSQRTHKCQSQPPGTVVRQAGDLVEKLKKKFTNNDQISSIIDYKNSPNDSKYPEVSEANAELVRSGAKLSLEDMESEHFTLIADSFGETEEHIYDNPPGHALQNIICDYVYASGGLYISGWFVIAFCDLCVSKEHFRDTRAGGLRRPHTSSCVCPPASSMAEQHNTPSSHSALTRESSRPSPSRVVGGRWLRQVRQASHSRRSGRNVTSPLPRSTSRHSSSRVSDAEPSSHVELRRSSRLNSLPRSDYSITERWSYGADVYETRCDTVEYKSGDTRKSSHTKRGHTSSHDRKKRKTTSNTATEECVAYCTRSRTAHKPSEGACEQIPVNLKSHSNPLLNQNVPATSSHQTESGLLPLDDRDFAYSPFSSSTVTELLDSDYSVYSPTAHRRKGKKRKRSSHRSLSSRKQHSSCFINFDQCKKRIKIDSKGNEESRTKDTSSKAYKYEPEKADLSIATQASCTYLLRNRHNRDLGPPTCTVVSDYLASPSTSETVYSQAGPQRNSGIESAFKTSSTPPPLKDIQEPSSSKAYSSASKLLILPRDLPYLRQTNARRSIAAATGATLGACLTRGSSTSQRQRQDTASKRQVPGGEAASGGAGASTGSSGAGGRRARTRDMPQPQPASTRQHKRGKSSLGSCASTGGASSRSHPQPLTTGAVASTSSTPPASASAVTMPDNASTDAKPKGKEESSSEEGEVGRLQALLEARGLPPHLLGALGPRMQHLLHRTVTANSAASKAAQLLAGLQATGDEGQQLQAVIEMCQLLVMGNEDTLAGFPVRQVVPALVNLLAAEHNFDMMNHACRALTYMLEALPRSSGAVALAVPAFLDKLQAITCMDVAEQSLTALDMLSKRHSKAILQARGVSACLTYLDFFSINAQRAALSITANCCQNLTPDEFHLVRDSLQLLANRLTQQDKKSVECVCSAFSRLVDSFQHDPARLQEIATPELLTNLQQLLVVQPPLISGATFITVLRLLWVMCAACPQLALALHQRSIADTLLCLLTGSTLHQEQVELLPRLPQELYEITCLIGELMPRLPSDGIFAVDAHLDRPWSAPTDRTAHWQWRDDRGVWRSYSWAESRALEAGATAGEEEVCLTTLGRSYTVDLTTMQQLNDHTGTARPVQRVAPAPTAADHANAANAAAPDPRIAMVRCNPSLVRALLAVLHEVYWSSAGPAVRSQALKAILRCVYYADASLLRQVLKMQVISSHIAGMMASSDLRIVVGSLQLAEILMQRLPQEMGVQFRREGVLHQVSQLAERTTPAHTPRQTKLKSPSGTSARSSGGSSPPASTSATSLEHNTLSLAFSASGSFVVNTMPAGSDSSGSEPGVASASNHPQLPTSAHRSGSPLHLAEMLKRKRAVKRSGVSGTRHLRRRDEPLPATPQPPAAAPAAHAPLAAHPAHPAHAHTPHNAPPHGSGVPSVARSATRVGGPSKTSSFLSSLNPSRWGRSPHAHKDTALLASPHGSTTLTVQNKEKVREWVQWRAVRLQREWGALGGGGGAVEQLAALAGTLPRAPHHARLALVQLRDTLATHDVSPFEVNHSGVIGALLQFLTGAESDAESVDSHDREAEGEGRDSAGKAASCEERLRVFLHVFADMPLEPDADWEETGALEVAVGGGSALAALVAKVNACVSHLEQFPVRVHDLPARPATSALKFFNTHQLMCDLKRHPTCTNLKQWKGGVVRIDPLALVQAIERYLAQRGYASGRGREGSAGLHSDDDNASDDDVDDSTPTPTPTPTPTHPNANESEHKLEFLIGDTVLPYNMTVYQAVRQFGEQTDADTDTETPLANAGIWVQTHTIYYRAVEPGEQPRSEATVSRKGKGQPTKISSRRKPDLLWNEGVVPTRQCPLVLILRSPLPGEGEVRDASLPALGLLRALHALSRHWHTLYRAACLPDHRPLVSNADFINAKLAAKANRQLQDPLVIMTGNLPPWLKKIAYACPFVLPFECRHLLFYVVSFDRDRALQRLVEAGGERGGGGGGAGQDSERVAPRLDRRKRTVQRHNVLRQAEHVMHESAHSKTLLEIQYENEVGTGLGPTLEFYALVSQELQRADLDLWHGSENFKQKPSSFGGEIVKSHVPAVAAAEGEAEADARLASSVRDALNLREEREAREPQASELEALATPTPAAALVSWPCGLFPQALGRSARASHLSRVKAKFRFLGKFMAKAVMDSRMVDIPLSVSMYRWIVNEERWLNLSDVRHVSPELWRSLCRLRRVSERARLIAADSRHTPEQKTQMISSLELDGCPIEELGLDFILPGDGCTELRRGGRDIPVTAHNLHNYIDLVTHWLLYEGVLKQIEAFKEGFESVFPLANLKIFYPEELEQVFCGSASGGRDQRWEPRMLAECIRPDHGYNAESRAIRMLIDILASYNRDEQRLFLQFVTGSPRLPTGGFKALNPPLTVVRKSLESSLDPDEYLPSVMTCVNYLKLPDYSSVEVMRAKLRLAASEGQHSFHLS</sequence>
<evidence type="ECO:0000313" key="1">
    <source>
        <dbReference type="EMBL" id="KAJ0181306.1"/>
    </source>
</evidence>